<dbReference type="EMBL" id="JBEPEK010000780">
    <property type="protein sequence ID" value="MER7187318.1"/>
    <property type="molecule type" value="Genomic_DNA"/>
</dbReference>
<name>A0ABV1XE79_9ACTN</name>
<reference evidence="2 3" key="1">
    <citation type="submission" date="2024-06" db="EMBL/GenBank/DDBJ databases">
        <title>The Natural Products Discovery Center: Release of the First 8490 Sequenced Strains for Exploring Actinobacteria Biosynthetic Diversity.</title>
        <authorList>
            <person name="Kalkreuter E."/>
            <person name="Kautsar S.A."/>
            <person name="Yang D."/>
            <person name="Bader C.D."/>
            <person name="Teijaro C.N."/>
            <person name="Fluegel L."/>
            <person name="Davis C.M."/>
            <person name="Simpson J.R."/>
            <person name="Lauterbach L."/>
            <person name="Steele A.D."/>
            <person name="Gui C."/>
            <person name="Meng S."/>
            <person name="Li G."/>
            <person name="Viehrig K."/>
            <person name="Ye F."/>
            <person name="Su P."/>
            <person name="Kiefer A.F."/>
            <person name="Nichols A."/>
            <person name="Cepeda A.J."/>
            <person name="Yan W."/>
            <person name="Fan B."/>
            <person name="Jiang Y."/>
            <person name="Adhikari A."/>
            <person name="Zheng C.-J."/>
            <person name="Schuster L."/>
            <person name="Cowan T.M."/>
            <person name="Smanski M.J."/>
            <person name="Chevrette M.G."/>
            <person name="De Carvalho L.P.S."/>
            <person name="Shen B."/>
        </authorList>
    </citation>
    <scope>NUCLEOTIDE SEQUENCE [LARGE SCALE GENOMIC DNA]</scope>
    <source>
        <strain evidence="2 3">NPDC000234</strain>
    </source>
</reference>
<organism evidence="2 3">
    <name type="scientific">Streptomyces hyaluromycini</name>
    <dbReference type="NCBI Taxonomy" id="1377993"/>
    <lineage>
        <taxon>Bacteria</taxon>
        <taxon>Bacillati</taxon>
        <taxon>Actinomycetota</taxon>
        <taxon>Actinomycetes</taxon>
        <taxon>Kitasatosporales</taxon>
        <taxon>Streptomycetaceae</taxon>
        <taxon>Streptomyces</taxon>
    </lineage>
</organism>
<sequence length="89" mass="9310">MQDSFHGGLKDLEVERLVVSPGSAGQVREDGVRVTEKLWTLTPAGLEAAAAPPSGRGMTRREPEDRGGSGGAVPVRVSFFLESTTSLSG</sequence>
<dbReference type="RefSeq" id="WP_350791658.1">
    <property type="nucleotide sequence ID" value="NZ_JBEPEK010000780.1"/>
</dbReference>
<dbReference type="Proteomes" id="UP001474181">
    <property type="component" value="Unassembled WGS sequence"/>
</dbReference>
<keyword evidence="3" id="KW-1185">Reference proteome</keyword>
<evidence type="ECO:0000256" key="1">
    <source>
        <dbReference type="SAM" id="MobiDB-lite"/>
    </source>
</evidence>
<accession>A0ABV1XE79</accession>
<proteinExistence type="predicted"/>
<gene>
    <name evidence="2" type="ORF">ABT404_49005</name>
</gene>
<protein>
    <submittedName>
        <fullName evidence="2">Uncharacterized protein</fullName>
    </submittedName>
</protein>
<feature type="region of interest" description="Disordered" evidence="1">
    <location>
        <begin position="45"/>
        <end position="75"/>
    </location>
</feature>
<comment type="caution">
    <text evidence="2">The sequence shown here is derived from an EMBL/GenBank/DDBJ whole genome shotgun (WGS) entry which is preliminary data.</text>
</comment>
<evidence type="ECO:0000313" key="3">
    <source>
        <dbReference type="Proteomes" id="UP001474181"/>
    </source>
</evidence>
<evidence type="ECO:0000313" key="2">
    <source>
        <dbReference type="EMBL" id="MER7187318.1"/>
    </source>
</evidence>